<feature type="domain" description="YbaK/aminoacyl-tRNA synthetase-associated" evidence="3">
    <location>
        <begin position="31"/>
        <end position="104"/>
    </location>
</feature>
<accession>A0A447Y1A8</accession>
<dbReference type="GO" id="GO:0004812">
    <property type="term" value="F:aminoacyl-tRNA ligase activity"/>
    <property type="evidence" value="ECO:0007669"/>
    <property type="project" value="UniProtKB-KW"/>
</dbReference>
<dbReference type="InterPro" id="IPR007214">
    <property type="entry name" value="YbaK/aa-tRNA-synth-assoc-dom"/>
</dbReference>
<gene>
    <name evidence="4" type="primary">ybaK</name>
    <name evidence="4" type="ORF">NCTC9702_04363</name>
</gene>
<protein>
    <submittedName>
        <fullName evidence="4">Protein YbaK containing prolyl-tRNA synthetase associated domain</fullName>
    </submittedName>
</protein>
<dbReference type="GO" id="GO:0002161">
    <property type="term" value="F:aminoacyl-tRNA deacylase activity"/>
    <property type="evidence" value="ECO:0007669"/>
    <property type="project" value="InterPro"/>
</dbReference>
<dbReference type="Gene3D" id="3.90.960.10">
    <property type="entry name" value="YbaK/aminoacyl-tRNA synthetase-associated domain"/>
    <property type="match status" value="1"/>
</dbReference>
<evidence type="ECO:0000313" key="5">
    <source>
        <dbReference type="Proteomes" id="UP000277930"/>
    </source>
</evidence>
<organism evidence="4 5">
    <name type="scientific">Escherichia coli</name>
    <dbReference type="NCBI Taxonomy" id="562"/>
    <lineage>
        <taxon>Bacteria</taxon>
        <taxon>Pseudomonadati</taxon>
        <taxon>Pseudomonadota</taxon>
        <taxon>Gammaproteobacteria</taxon>
        <taxon>Enterobacterales</taxon>
        <taxon>Enterobacteriaceae</taxon>
        <taxon>Escherichia</taxon>
    </lineage>
</organism>
<dbReference type="InterPro" id="IPR036754">
    <property type="entry name" value="YbaK/aa-tRNA-synt-asso_dom_sf"/>
</dbReference>
<comment type="similarity">
    <text evidence="1">Belongs to the prolyl-tRNA editing family. YbaK/EbsC subfamily.</text>
</comment>
<proteinExistence type="inferred from homology"/>
<dbReference type="Pfam" id="PF04073">
    <property type="entry name" value="tRNA_edit"/>
    <property type="match status" value="1"/>
</dbReference>
<evidence type="ECO:0000256" key="2">
    <source>
        <dbReference type="ARBA" id="ARBA00023239"/>
    </source>
</evidence>
<dbReference type="CDD" id="cd00002">
    <property type="entry name" value="YbaK_deacylase"/>
    <property type="match status" value="1"/>
</dbReference>
<dbReference type="SUPFAM" id="SSF55826">
    <property type="entry name" value="YbaK/ProRS associated domain"/>
    <property type="match status" value="1"/>
</dbReference>
<keyword evidence="2" id="KW-0456">Lyase</keyword>
<sequence>MTPAVKLLEKNKISFQIHTYEHDPAETNFGDEVVKKLGLNPDQVYKTLLVAVNGDMKHLAVAVTPVAGQLDLKKVAKALGAKKVEMADPMVAQRSTGYLVGGLAHWGRKNVCQRLSTPPHKNLPLFMFPAASAGWISNWRQAIWRRSSMPNLLISPAAIKHCAGCEHPALSDYCQLTSPFGS</sequence>
<dbReference type="EMBL" id="LR134246">
    <property type="protein sequence ID" value="VED37052.1"/>
    <property type="molecule type" value="Genomic_DNA"/>
</dbReference>
<dbReference type="Proteomes" id="UP000277930">
    <property type="component" value="Chromosome 1"/>
</dbReference>
<dbReference type="InterPro" id="IPR004369">
    <property type="entry name" value="Prolyl-tRNA_editing_YbaK/EbsC"/>
</dbReference>
<keyword evidence="4" id="KW-0436">Ligase</keyword>
<evidence type="ECO:0000256" key="1">
    <source>
        <dbReference type="ARBA" id="ARBA00009798"/>
    </source>
</evidence>
<name>A0A447Y1A8_ECOLX</name>
<reference evidence="4 5" key="1">
    <citation type="submission" date="2018-12" db="EMBL/GenBank/DDBJ databases">
        <authorList>
            <consortium name="Pathogen Informatics"/>
        </authorList>
    </citation>
    <scope>NUCLEOTIDE SEQUENCE [LARGE SCALE GENOMIC DNA]</scope>
    <source>
        <strain evidence="4 5">NCTC9702</strain>
    </source>
</reference>
<keyword evidence="4" id="KW-0030">Aminoacyl-tRNA synthetase</keyword>
<dbReference type="GO" id="GO:0016829">
    <property type="term" value="F:lyase activity"/>
    <property type="evidence" value="ECO:0007669"/>
    <property type="project" value="UniProtKB-KW"/>
</dbReference>
<evidence type="ECO:0000259" key="3">
    <source>
        <dbReference type="Pfam" id="PF04073"/>
    </source>
</evidence>
<evidence type="ECO:0000313" key="4">
    <source>
        <dbReference type="EMBL" id="VED37052.1"/>
    </source>
</evidence>
<dbReference type="AlphaFoldDB" id="A0A447Y1A8"/>